<feature type="transmembrane region" description="Helical" evidence="6">
    <location>
        <begin position="281"/>
        <end position="302"/>
    </location>
</feature>
<keyword evidence="5 6" id="KW-0472">Membrane</keyword>
<evidence type="ECO:0000259" key="7">
    <source>
        <dbReference type="Pfam" id="PF05425"/>
    </source>
</evidence>
<feature type="transmembrane region" description="Helical" evidence="6">
    <location>
        <begin position="133"/>
        <end position="159"/>
    </location>
</feature>
<dbReference type="Proteomes" id="UP000235777">
    <property type="component" value="Unassembled WGS sequence"/>
</dbReference>
<dbReference type="InterPro" id="IPR008457">
    <property type="entry name" value="Cu-R_CopD_dom"/>
</dbReference>
<sequence>MNLDGLLIGQATLAALMNIAFAFVVGSVLFERWLAGDGAGVRNASSHSAWHRARSSIVAAAFVLVLADGGWLVYEAASMSGAGLVDGVAYLPDVLVKTHVGHAWCVAFGGAAVLVIAACMYRGGPFGRFAMGLAALACASGAALLGHAADAGVLSFAAATQVLHVLSTAVWGGLVLAGGFVVLPALDASTTRGAMIRVAGFVSTTSVVALVVVAATGLVSAERGLGGTLTALRTSTWGHVLALKAALVLFAIVLGGLNRISVLPRLRRSASTADAHTFNNVLHLEAFVILGVFIAAAVLALTPPA</sequence>
<keyword evidence="3 6" id="KW-0812">Transmembrane</keyword>
<dbReference type="InterPro" id="IPR032694">
    <property type="entry name" value="CopC/D"/>
</dbReference>
<comment type="subcellular location">
    <subcellularLocation>
        <location evidence="1">Cell membrane</location>
        <topology evidence="1">Multi-pass membrane protein</topology>
    </subcellularLocation>
</comment>
<accession>A0A2N7X3K4</accession>
<keyword evidence="4 6" id="KW-1133">Transmembrane helix</keyword>
<feature type="transmembrane region" description="Helical" evidence="6">
    <location>
        <begin position="165"/>
        <end position="186"/>
    </location>
</feature>
<dbReference type="RefSeq" id="WP_018443753.1">
    <property type="nucleotide sequence ID" value="NZ_KB890217.1"/>
</dbReference>
<reference evidence="8 9" key="1">
    <citation type="submission" date="2018-01" db="EMBL/GenBank/DDBJ databases">
        <title>Whole genome analyses suggest that Burkholderia sensu lato contains two further novel genera in the rhizoxinica-symbiotica group Mycetohabitans gen. nov., and Trinickia gen. nov.: implications for the evolution of diazotrophy and nodulation in the Burkholderiaceae.</title>
        <authorList>
            <person name="Estrada-de los Santos P."/>
            <person name="Palmer M."/>
            <person name="Chavez-Ramirez B."/>
            <person name="Beukes C."/>
            <person name="Steenkamp E.T."/>
            <person name="Hirsch A.M."/>
            <person name="Manyaka P."/>
            <person name="Maluk M."/>
            <person name="Lafos M."/>
            <person name="Crook M."/>
            <person name="Gross E."/>
            <person name="Simon M.F."/>
            <person name="Bueno dos Reis Junior F."/>
            <person name="Poole P.S."/>
            <person name="Venter S.N."/>
            <person name="James E.K."/>
        </authorList>
    </citation>
    <scope>NUCLEOTIDE SEQUENCE [LARGE SCALE GENOMIC DNA]</scope>
    <source>
        <strain evidence="8 9">JPY 581</strain>
    </source>
</reference>
<evidence type="ECO:0000313" key="8">
    <source>
        <dbReference type="EMBL" id="PMS36329.1"/>
    </source>
</evidence>
<gene>
    <name evidence="8" type="ORF">C0Z20_12655</name>
</gene>
<dbReference type="GO" id="GO:0006825">
    <property type="term" value="P:copper ion transport"/>
    <property type="evidence" value="ECO:0007669"/>
    <property type="project" value="InterPro"/>
</dbReference>
<evidence type="ECO:0000256" key="4">
    <source>
        <dbReference type="ARBA" id="ARBA00022989"/>
    </source>
</evidence>
<evidence type="ECO:0000256" key="5">
    <source>
        <dbReference type="ARBA" id="ARBA00023136"/>
    </source>
</evidence>
<evidence type="ECO:0000256" key="1">
    <source>
        <dbReference type="ARBA" id="ARBA00004651"/>
    </source>
</evidence>
<comment type="caution">
    <text evidence="8">The sequence shown here is derived from an EMBL/GenBank/DDBJ whole genome shotgun (WGS) entry which is preliminary data.</text>
</comment>
<dbReference type="EMBL" id="PNYC01000007">
    <property type="protein sequence ID" value="PMS36329.1"/>
    <property type="molecule type" value="Genomic_DNA"/>
</dbReference>
<feature type="transmembrane region" description="Helical" evidence="6">
    <location>
        <begin position="56"/>
        <end position="74"/>
    </location>
</feature>
<keyword evidence="2" id="KW-1003">Cell membrane</keyword>
<feature type="transmembrane region" description="Helical" evidence="6">
    <location>
        <begin position="198"/>
        <end position="221"/>
    </location>
</feature>
<proteinExistence type="predicted"/>
<evidence type="ECO:0000256" key="2">
    <source>
        <dbReference type="ARBA" id="ARBA00022475"/>
    </source>
</evidence>
<dbReference type="GO" id="GO:0005886">
    <property type="term" value="C:plasma membrane"/>
    <property type="evidence" value="ECO:0007669"/>
    <property type="project" value="UniProtKB-SubCell"/>
</dbReference>
<dbReference type="AlphaFoldDB" id="A0A2N7X3K4"/>
<feature type="domain" description="Copper resistance protein D" evidence="7">
    <location>
        <begin position="203"/>
        <end position="299"/>
    </location>
</feature>
<evidence type="ECO:0000256" key="3">
    <source>
        <dbReference type="ARBA" id="ARBA00022692"/>
    </source>
</evidence>
<feature type="transmembrane region" description="Helical" evidence="6">
    <location>
        <begin position="241"/>
        <end position="260"/>
    </location>
</feature>
<dbReference type="PANTHER" id="PTHR34820:SF4">
    <property type="entry name" value="INNER MEMBRANE PROTEIN YEBZ"/>
    <property type="match status" value="1"/>
</dbReference>
<name>A0A2N7X3K4_9BURK</name>
<protein>
    <submittedName>
        <fullName evidence="8">Copper resistance protein CopD</fullName>
    </submittedName>
</protein>
<dbReference type="OrthoDB" id="9035255at2"/>
<dbReference type="PANTHER" id="PTHR34820">
    <property type="entry name" value="INNER MEMBRANE PROTEIN YEBZ"/>
    <property type="match status" value="1"/>
</dbReference>
<evidence type="ECO:0000256" key="6">
    <source>
        <dbReference type="SAM" id="Phobius"/>
    </source>
</evidence>
<evidence type="ECO:0000313" key="9">
    <source>
        <dbReference type="Proteomes" id="UP000235777"/>
    </source>
</evidence>
<feature type="transmembrane region" description="Helical" evidence="6">
    <location>
        <begin position="101"/>
        <end position="121"/>
    </location>
</feature>
<keyword evidence="9" id="KW-1185">Reference proteome</keyword>
<organism evidence="8 9">
    <name type="scientific">Trinickia symbiotica</name>
    <dbReference type="NCBI Taxonomy" id="863227"/>
    <lineage>
        <taxon>Bacteria</taxon>
        <taxon>Pseudomonadati</taxon>
        <taxon>Pseudomonadota</taxon>
        <taxon>Betaproteobacteria</taxon>
        <taxon>Burkholderiales</taxon>
        <taxon>Burkholderiaceae</taxon>
        <taxon>Trinickia</taxon>
    </lineage>
</organism>
<dbReference type="Pfam" id="PF05425">
    <property type="entry name" value="CopD"/>
    <property type="match status" value="1"/>
</dbReference>
<feature type="transmembrane region" description="Helical" evidence="6">
    <location>
        <begin position="12"/>
        <end position="35"/>
    </location>
</feature>